<organism evidence="1 2">
    <name type="scientific">Popillia japonica</name>
    <name type="common">Japanese beetle</name>
    <dbReference type="NCBI Taxonomy" id="7064"/>
    <lineage>
        <taxon>Eukaryota</taxon>
        <taxon>Metazoa</taxon>
        <taxon>Ecdysozoa</taxon>
        <taxon>Arthropoda</taxon>
        <taxon>Hexapoda</taxon>
        <taxon>Insecta</taxon>
        <taxon>Pterygota</taxon>
        <taxon>Neoptera</taxon>
        <taxon>Endopterygota</taxon>
        <taxon>Coleoptera</taxon>
        <taxon>Polyphaga</taxon>
        <taxon>Scarabaeiformia</taxon>
        <taxon>Scarabaeidae</taxon>
        <taxon>Rutelinae</taxon>
        <taxon>Popillia</taxon>
    </lineage>
</organism>
<evidence type="ECO:0000313" key="2">
    <source>
        <dbReference type="Proteomes" id="UP001458880"/>
    </source>
</evidence>
<accession>A0AAW1MQK1</accession>
<evidence type="ECO:0000313" key="1">
    <source>
        <dbReference type="EMBL" id="KAK9751449.1"/>
    </source>
</evidence>
<dbReference type="AlphaFoldDB" id="A0AAW1MQK1"/>
<name>A0AAW1MQK1_POPJA</name>
<gene>
    <name evidence="1" type="ORF">QE152_g5049</name>
</gene>
<keyword evidence="2" id="KW-1185">Reference proteome</keyword>
<comment type="caution">
    <text evidence="1">The sequence shown here is derived from an EMBL/GenBank/DDBJ whole genome shotgun (WGS) entry which is preliminary data.</text>
</comment>
<dbReference type="Proteomes" id="UP001458880">
    <property type="component" value="Unassembled WGS sequence"/>
</dbReference>
<reference evidence="1 2" key="1">
    <citation type="journal article" date="2024" name="BMC Genomics">
        <title>De novo assembly and annotation of Popillia japonica's genome with initial clues to its potential as an invasive pest.</title>
        <authorList>
            <person name="Cucini C."/>
            <person name="Boschi S."/>
            <person name="Funari R."/>
            <person name="Cardaioli E."/>
            <person name="Iannotti N."/>
            <person name="Marturano G."/>
            <person name="Paoli F."/>
            <person name="Bruttini M."/>
            <person name="Carapelli A."/>
            <person name="Frati F."/>
            <person name="Nardi F."/>
        </authorList>
    </citation>
    <scope>NUCLEOTIDE SEQUENCE [LARGE SCALE GENOMIC DNA]</scope>
    <source>
        <strain evidence="1">DMR45628</strain>
    </source>
</reference>
<protein>
    <submittedName>
        <fullName evidence="1">Uncharacterized protein</fullName>
    </submittedName>
</protein>
<dbReference type="EMBL" id="JASPKY010000028">
    <property type="protein sequence ID" value="KAK9751449.1"/>
    <property type="molecule type" value="Genomic_DNA"/>
</dbReference>
<proteinExistence type="predicted"/>
<sequence>MLIPASYLPTGRRREVERERREMKFSLASRWKIRSLIGFLGLGEKRNEIFSSVEMEDPVANWISRTRRGVPSAALPV</sequence>